<dbReference type="CDD" id="cd22209">
    <property type="entry name" value="EMC10"/>
    <property type="match status" value="1"/>
</dbReference>
<dbReference type="OrthoDB" id="1894652at2759"/>
<feature type="signal peptide" evidence="1">
    <location>
        <begin position="1"/>
        <end position="19"/>
    </location>
</feature>
<evidence type="ECO:0000313" key="2">
    <source>
        <dbReference type="EMBL" id="VDN36780.1"/>
    </source>
</evidence>
<evidence type="ECO:0000313" key="3">
    <source>
        <dbReference type="Proteomes" id="UP000271098"/>
    </source>
</evidence>
<evidence type="ECO:0000256" key="1">
    <source>
        <dbReference type="SAM" id="SignalP"/>
    </source>
</evidence>
<gene>
    <name evidence="2" type="ORF">GPUH_LOCUS20769</name>
</gene>
<sequence>MPPEFILCLLLLFVRSIRAWKIDLFYSASATDVFDPLGFITVERAFDGNYTANFEPLVDSKKFRSDIREAGKNGWLYRVRAGTDGSVQGYNEPVGLRSLLLGRIQTPGRCLLMRADAAHHIRLSIDPDQHSVQSLAIFPENSFTAGVISETCDVESFRPDGTI</sequence>
<dbReference type="Proteomes" id="UP000271098">
    <property type="component" value="Unassembled WGS sequence"/>
</dbReference>
<name>A0A183EIH7_9BILA</name>
<keyword evidence="3" id="KW-1185">Reference proteome</keyword>
<evidence type="ECO:0000313" key="4">
    <source>
        <dbReference type="WBParaSite" id="GPUH_0002079301-mRNA-1"/>
    </source>
</evidence>
<reference evidence="2 3" key="2">
    <citation type="submission" date="2018-11" db="EMBL/GenBank/DDBJ databases">
        <authorList>
            <consortium name="Pathogen Informatics"/>
        </authorList>
    </citation>
    <scope>NUCLEOTIDE SEQUENCE [LARGE SCALE GENOMIC DNA]</scope>
</reference>
<dbReference type="EMBL" id="UYRT01091104">
    <property type="protein sequence ID" value="VDN36780.1"/>
    <property type="molecule type" value="Genomic_DNA"/>
</dbReference>
<proteinExistence type="predicted"/>
<protein>
    <submittedName>
        <fullName evidence="4">CIA30 domain-containing protein</fullName>
    </submittedName>
</protein>
<reference evidence="4" key="1">
    <citation type="submission" date="2016-06" db="UniProtKB">
        <authorList>
            <consortium name="WormBaseParasite"/>
        </authorList>
    </citation>
    <scope>IDENTIFICATION</scope>
</reference>
<organism evidence="4">
    <name type="scientific">Gongylonema pulchrum</name>
    <dbReference type="NCBI Taxonomy" id="637853"/>
    <lineage>
        <taxon>Eukaryota</taxon>
        <taxon>Metazoa</taxon>
        <taxon>Ecdysozoa</taxon>
        <taxon>Nematoda</taxon>
        <taxon>Chromadorea</taxon>
        <taxon>Rhabditida</taxon>
        <taxon>Spirurina</taxon>
        <taxon>Spiruromorpha</taxon>
        <taxon>Spiruroidea</taxon>
        <taxon>Gongylonematidae</taxon>
        <taxon>Gongylonema</taxon>
    </lineage>
</organism>
<keyword evidence="1" id="KW-0732">Signal</keyword>
<accession>A0A183EIH7</accession>
<feature type="chain" id="PRO_5043139206" evidence="1">
    <location>
        <begin position="20"/>
        <end position="163"/>
    </location>
</feature>
<dbReference type="WBParaSite" id="GPUH_0002079301-mRNA-1">
    <property type="protein sequence ID" value="GPUH_0002079301-mRNA-1"/>
    <property type="gene ID" value="GPUH_0002079301"/>
</dbReference>
<dbReference type="AlphaFoldDB" id="A0A183EIH7"/>